<comment type="caution">
    <text evidence="1">The sequence shown here is derived from an EMBL/GenBank/DDBJ whole genome shotgun (WGS) entry which is preliminary data.</text>
</comment>
<proteinExistence type="predicted"/>
<evidence type="ECO:0000313" key="1">
    <source>
        <dbReference type="EMBL" id="PQJ30051.1"/>
    </source>
</evidence>
<dbReference type="EMBL" id="MQWA01000001">
    <property type="protein sequence ID" value="PQJ30051.1"/>
    <property type="molecule type" value="Genomic_DNA"/>
</dbReference>
<organism evidence="1 2">
    <name type="scientific">Rubritalea profundi</name>
    <dbReference type="NCBI Taxonomy" id="1658618"/>
    <lineage>
        <taxon>Bacteria</taxon>
        <taxon>Pseudomonadati</taxon>
        <taxon>Verrucomicrobiota</taxon>
        <taxon>Verrucomicrobiia</taxon>
        <taxon>Verrucomicrobiales</taxon>
        <taxon>Rubritaleaceae</taxon>
        <taxon>Rubritalea</taxon>
    </lineage>
</organism>
<protein>
    <submittedName>
        <fullName evidence="1">Uncharacterized protein</fullName>
    </submittedName>
</protein>
<keyword evidence="2" id="KW-1185">Reference proteome</keyword>
<accession>A0A2S7U6H4</accession>
<reference evidence="1 2" key="1">
    <citation type="submission" date="2016-12" db="EMBL/GenBank/DDBJ databases">
        <title>Study of bacterial adaptation to deep sea.</title>
        <authorList>
            <person name="Song J."/>
            <person name="Yoshizawa S."/>
            <person name="Kogure K."/>
        </authorList>
    </citation>
    <scope>NUCLEOTIDE SEQUENCE [LARGE SCALE GENOMIC DNA]</scope>
    <source>
        <strain evidence="1 2">SAORIC-165</strain>
    </source>
</reference>
<name>A0A2S7U6H4_9BACT</name>
<dbReference type="AlphaFoldDB" id="A0A2S7U6H4"/>
<gene>
    <name evidence="1" type="ORF">BSZ32_17245</name>
</gene>
<dbReference type="Proteomes" id="UP000239907">
    <property type="component" value="Unassembled WGS sequence"/>
</dbReference>
<sequence>MIIYSILKKLVNPVERRSHRALTFIGSSRAMHDVCLRISPVCKLKRMDQNLPPYSLAVVLFDLIQLKLKPKNIE</sequence>
<evidence type="ECO:0000313" key="2">
    <source>
        <dbReference type="Proteomes" id="UP000239907"/>
    </source>
</evidence>